<accession>A0ACB9DCU0</accession>
<sequence length="203" mass="22764">MPQVCNNLAVTTALAVLYVLMVADKFDVASCVRHCNRLLRNLPMTPESILVYLDLPSTILIAEEFQSLTVTAKQFYAVHYKDITNLRNSFDPAIVLMVVSKANSFKAEVPQDIDENSNLCHRFVARLFTHDTGSVVFGPDYTEQLRNQVVLRHILVLQAIVAENTSQTMALRAELLARADQTNNRLTELETVVVALQNEDNSD</sequence>
<keyword evidence="2" id="KW-1185">Reference proteome</keyword>
<comment type="caution">
    <text evidence="1">The sequence shown here is derived from an EMBL/GenBank/DDBJ whole genome shotgun (WGS) entry which is preliminary data.</text>
</comment>
<reference evidence="2" key="1">
    <citation type="journal article" date="2022" name="Mol. Ecol. Resour.">
        <title>The genomes of chicory, endive, great burdock and yacon provide insights into Asteraceae palaeo-polyploidization history and plant inulin production.</title>
        <authorList>
            <person name="Fan W."/>
            <person name="Wang S."/>
            <person name="Wang H."/>
            <person name="Wang A."/>
            <person name="Jiang F."/>
            <person name="Liu H."/>
            <person name="Zhao H."/>
            <person name="Xu D."/>
            <person name="Zhang Y."/>
        </authorList>
    </citation>
    <scope>NUCLEOTIDE SEQUENCE [LARGE SCALE GENOMIC DNA]</scope>
    <source>
        <strain evidence="2">cv. Yunnan</strain>
    </source>
</reference>
<name>A0ACB9DCU0_9ASTR</name>
<evidence type="ECO:0000313" key="1">
    <source>
        <dbReference type="EMBL" id="KAI3744086.1"/>
    </source>
</evidence>
<protein>
    <submittedName>
        <fullName evidence="1">Uncharacterized protein</fullName>
    </submittedName>
</protein>
<proteinExistence type="predicted"/>
<dbReference type="Proteomes" id="UP001056120">
    <property type="component" value="Linkage Group LG19"/>
</dbReference>
<organism evidence="1 2">
    <name type="scientific">Smallanthus sonchifolius</name>
    <dbReference type="NCBI Taxonomy" id="185202"/>
    <lineage>
        <taxon>Eukaryota</taxon>
        <taxon>Viridiplantae</taxon>
        <taxon>Streptophyta</taxon>
        <taxon>Embryophyta</taxon>
        <taxon>Tracheophyta</taxon>
        <taxon>Spermatophyta</taxon>
        <taxon>Magnoliopsida</taxon>
        <taxon>eudicotyledons</taxon>
        <taxon>Gunneridae</taxon>
        <taxon>Pentapetalae</taxon>
        <taxon>asterids</taxon>
        <taxon>campanulids</taxon>
        <taxon>Asterales</taxon>
        <taxon>Asteraceae</taxon>
        <taxon>Asteroideae</taxon>
        <taxon>Heliantheae alliance</taxon>
        <taxon>Millerieae</taxon>
        <taxon>Smallanthus</taxon>
    </lineage>
</organism>
<gene>
    <name evidence="1" type="ORF">L1987_57161</name>
</gene>
<reference evidence="1 2" key="2">
    <citation type="journal article" date="2022" name="Mol. Ecol. Resour.">
        <title>The genomes of chicory, endive, great burdock and yacon provide insights into Asteraceae paleo-polyploidization history and plant inulin production.</title>
        <authorList>
            <person name="Fan W."/>
            <person name="Wang S."/>
            <person name="Wang H."/>
            <person name="Wang A."/>
            <person name="Jiang F."/>
            <person name="Liu H."/>
            <person name="Zhao H."/>
            <person name="Xu D."/>
            <person name="Zhang Y."/>
        </authorList>
    </citation>
    <scope>NUCLEOTIDE SEQUENCE [LARGE SCALE GENOMIC DNA]</scope>
    <source>
        <strain evidence="2">cv. Yunnan</strain>
        <tissue evidence="1">Leaves</tissue>
    </source>
</reference>
<evidence type="ECO:0000313" key="2">
    <source>
        <dbReference type="Proteomes" id="UP001056120"/>
    </source>
</evidence>
<dbReference type="EMBL" id="CM042036">
    <property type="protein sequence ID" value="KAI3744086.1"/>
    <property type="molecule type" value="Genomic_DNA"/>
</dbReference>